<gene>
    <name evidence="1" type="ORF">GOBAR_AA21328</name>
</gene>
<reference evidence="1 2" key="1">
    <citation type="submission" date="2015-01" db="EMBL/GenBank/DDBJ databases">
        <title>Genome of allotetraploid Gossypium barbadense reveals genomic plasticity and fiber elongation in cotton evolution.</title>
        <authorList>
            <person name="Chen X."/>
            <person name="Liu X."/>
            <person name="Zhao B."/>
            <person name="Zheng H."/>
            <person name="Hu Y."/>
            <person name="Lu G."/>
            <person name="Yang C."/>
            <person name="Chen J."/>
            <person name="Shan C."/>
            <person name="Zhang L."/>
            <person name="Zhou Y."/>
            <person name="Wang L."/>
            <person name="Guo W."/>
            <person name="Bai Y."/>
            <person name="Ruan J."/>
            <person name="Shangguan X."/>
            <person name="Mao Y."/>
            <person name="Jiang J."/>
            <person name="Zhu Y."/>
            <person name="Lei J."/>
            <person name="Kang H."/>
            <person name="Chen S."/>
            <person name="He X."/>
            <person name="Wang R."/>
            <person name="Wang Y."/>
            <person name="Chen J."/>
            <person name="Wang L."/>
            <person name="Yu S."/>
            <person name="Wang B."/>
            <person name="Wei J."/>
            <person name="Song S."/>
            <person name="Lu X."/>
            <person name="Gao Z."/>
            <person name="Gu W."/>
            <person name="Deng X."/>
            <person name="Ma D."/>
            <person name="Wang S."/>
            <person name="Liang W."/>
            <person name="Fang L."/>
            <person name="Cai C."/>
            <person name="Zhu X."/>
            <person name="Zhou B."/>
            <person name="Zhang Y."/>
            <person name="Chen Z."/>
            <person name="Xu S."/>
            <person name="Zhu R."/>
            <person name="Wang S."/>
            <person name="Zhang T."/>
            <person name="Zhao G."/>
        </authorList>
    </citation>
    <scope>NUCLEOTIDE SEQUENCE [LARGE SCALE GENOMIC DNA]</scope>
    <source>
        <strain evidence="2">cv. Xinhai21</strain>
        <tissue evidence="1">Leaf</tissue>
    </source>
</reference>
<protein>
    <submittedName>
        <fullName evidence="1">Uncharacterized protein</fullName>
    </submittedName>
</protein>
<proteinExistence type="predicted"/>
<evidence type="ECO:0000313" key="2">
    <source>
        <dbReference type="Proteomes" id="UP000239757"/>
    </source>
</evidence>
<dbReference type="EMBL" id="KZ665511">
    <property type="protein sequence ID" value="PPR99334.1"/>
    <property type="molecule type" value="Genomic_DNA"/>
</dbReference>
<organism evidence="1 2">
    <name type="scientific">Gossypium barbadense</name>
    <name type="common">Sea Island cotton</name>
    <name type="synonym">Hibiscus barbadensis</name>
    <dbReference type="NCBI Taxonomy" id="3634"/>
    <lineage>
        <taxon>Eukaryota</taxon>
        <taxon>Viridiplantae</taxon>
        <taxon>Streptophyta</taxon>
        <taxon>Embryophyta</taxon>
        <taxon>Tracheophyta</taxon>
        <taxon>Spermatophyta</taxon>
        <taxon>Magnoliopsida</taxon>
        <taxon>eudicotyledons</taxon>
        <taxon>Gunneridae</taxon>
        <taxon>Pentapetalae</taxon>
        <taxon>rosids</taxon>
        <taxon>malvids</taxon>
        <taxon>Malvales</taxon>
        <taxon>Malvaceae</taxon>
        <taxon>Malvoideae</taxon>
        <taxon>Gossypium</taxon>
    </lineage>
</organism>
<name>A0A2P5X7L9_GOSBA</name>
<dbReference type="Proteomes" id="UP000239757">
    <property type="component" value="Unassembled WGS sequence"/>
</dbReference>
<sequence length="132" mass="14223">MALPLMVLQSLVEKRGFAPTQRVEGRSWGPPHQMEQDNFFGYSQPNWIGNYASLGFGALSPHAAPHGSRPYYGPYGRPPRPNVGCGSLHALGHPQGDVYDGVCQPPIAGCFSRPSSPFAPPHGPVRGPQYVS</sequence>
<accession>A0A2P5X7L9</accession>
<evidence type="ECO:0000313" key="1">
    <source>
        <dbReference type="EMBL" id="PPR99334.1"/>
    </source>
</evidence>
<dbReference type="AlphaFoldDB" id="A0A2P5X7L9"/>